<reference evidence="1 2" key="1">
    <citation type="submission" date="2017-07" db="EMBL/GenBank/DDBJ databases">
        <title>Isolation and whole genome analysis of endospore-forming bacteria from heroin.</title>
        <authorList>
            <person name="Kalinowski J."/>
            <person name="Ahrens B."/>
            <person name="Al-Dilaimi A."/>
            <person name="Winkler A."/>
            <person name="Wibberg D."/>
            <person name="Schleenbecker U."/>
            <person name="Ruckert C."/>
            <person name="Wolfel R."/>
            <person name="Grass G."/>
        </authorList>
    </citation>
    <scope>NUCLEOTIDE SEQUENCE [LARGE SCALE GENOMIC DNA]</scope>
    <source>
        <strain evidence="1 2">7539</strain>
    </source>
</reference>
<dbReference type="PANTHER" id="PTHR33639:SF2">
    <property type="entry name" value="DUF393 DOMAIN-CONTAINING PROTEIN"/>
    <property type="match status" value="1"/>
</dbReference>
<comment type="caution">
    <text evidence="1">The sequence shown here is derived from an EMBL/GenBank/DDBJ whole genome shotgun (WGS) entry which is preliminary data.</text>
</comment>
<dbReference type="PANTHER" id="PTHR33639">
    <property type="entry name" value="THIOL-DISULFIDE OXIDOREDUCTASE DCC"/>
    <property type="match status" value="1"/>
</dbReference>
<proteinExistence type="predicted"/>
<protein>
    <submittedName>
        <fullName evidence="1">DUF393 domain-containing protein</fullName>
    </submittedName>
</protein>
<name>A0A268NVB9_SHOCL</name>
<sequence length="140" mass="16180">MGPTVYDPKKHAVILFDGVCNVCNHSVQFIINHDKNGYFLFASLQSPVAESYFSTLGISDKNLRSIVLIEGEQYVTESTAVLRICKRLTGLWKILYVLILVPPFIRDPAYRLFARNRYRFFGKREQCMIPSPEIKTRFLD</sequence>
<dbReference type="OMA" id="ARNRYKW"/>
<dbReference type="InterPro" id="IPR007263">
    <property type="entry name" value="DCC1-like"/>
</dbReference>
<dbReference type="RefSeq" id="WP_011246051.1">
    <property type="nucleotide sequence ID" value="NZ_CP012475.1"/>
</dbReference>
<dbReference type="Pfam" id="PF04134">
    <property type="entry name" value="DCC1-like"/>
    <property type="match status" value="1"/>
</dbReference>
<dbReference type="GO" id="GO:0015035">
    <property type="term" value="F:protein-disulfide reductase activity"/>
    <property type="evidence" value="ECO:0007669"/>
    <property type="project" value="InterPro"/>
</dbReference>
<dbReference type="InterPro" id="IPR052927">
    <property type="entry name" value="DCC_oxidoreductase"/>
</dbReference>
<dbReference type="Proteomes" id="UP000216207">
    <property type="component" value="Unassembled WGS sequence"/>
</dbReference>
<evidence type="ECO:0000313" key="2">
    <source>
        <dbReference type="Proteomes" id="UP000216207"/>
    </source>
</evidence>
<dbReference type="AlphaFoldDB" id="A0A268NVB9"/>
<dbReference type="EMBL" id="NPCC01000034">
    <property type="protein sequence ID" value="PAE87368.1"/>
    <property type="molecule type" value="Genomic_DNA"/>
</dbReference>
<accession>A0A268NVB9</accession>
<gene>
    <name evidence="1" type="ORF">CHH72_18075</name>
</gene>
<evidence type="ECO:0000313" key="1">
    <source>
        <dbReference type="EMBL" id="PAE87368.1"/>
    </source>
</evidence>
<organism evidence="1 2">
    <name type="scientific">Shouchella clausii</name>
    <name type="common">Alkalihalobacillus clausii</name>
    <dbReference type="NCBI Taxonomy" id="79880"/>
    <lineage>
        <taxon>Bacteria</taxon>
        <taxon>Bacillati</taxon>
        <taxon>Bacillota</taxon>
        <taxon>Bacilli</taxon>
        <taxon>Bacillales</taxon>
        <taxon>Bacillaceae</taxon>
        <taxon>Shouchella</taxon>
    </lineage>
</organism>